<organism evidence="2 3">
    <name type="scientific">Corynespora cassiicola Philippines</name>
    <dbReference type="NCBI Taxonomy" id="1448308"/>
    <lineage>
        <taxon>Eukaryota</taxon>
        <taxon>Fungi</taxon>
        <taxon>Dikarya</taxon>
        <taxon>Ascomycota</taxon>
        <taxon>Pezizomycotina</taxon>
        <taxon>Dothideomycetes</taxon>
        <taxon>Pleosporomycetidae</taxon>
        <taxon>Pleosporales</taxon>
        <taxon>Corynesporascaceae</taxon>
        <taxon>Corynespora</taxon>
    </lineage>
</organism>
<sequence>MFSSDRGSNFLRYIIPRDRYLTNEDQKSIEWISFNFGGLPLALKQVGAFITHKNCSPSHYKRLYQQLYEKIDQYKLPCASENERSVADVWQLSKNSLTEDSRILLDTLSLFDPDSIPTELFEFECINHSYSEMVKDPLRCLDAQEGLLSQSLIELDHGSSSFSIHRLLQETTFRKLKKDVPRLQETLLFSINMIQDLSPEINLSLIRNPQQWKPMEKVLSHVQRIYDRCKDFITETEAPILLRIMTKILNYSFESSQIILGDRSFEDIQEIVLKISQPDPEIMALAYLRQALHEIQLSYKHVERAANKNPTLLNTTLYVRILSNLGITHTAVELFDKAEEYHLRAIAHCKALKMEKECSMGNLVQNLANCYLWGGRMDDAQRALTEAYTCPVTSPSAIDYTLGNWMMKKHRYDEAAQLHMKALEQYTNELGQKHPVTADSWHKMGTLFATEEYSKHDIQKAEIRHCFRQTIEIWETLAQKPSSVADLFISRARWSLASLLKKKEPSKCEESDKMMKEVEVFLNTRFPDGLPSGLAPAAAIESLITYWSK</sequence>
<dbReference type="AlphaFoldDB" id="A0A2T2NWA8"/>
<dbReference type="STRING" id="1448308.A0A2T2NWA8"/>
<name>A0A2T2NWA8_CORCC</name>
<keyword evidence="3" id="KW-1185">Reference proteome</keyword>
<dbReference type="Proteomes" id="UP000240883">
    <property type="component" value="Unassembled WGS sequence"/>
</dbReference>
<reference evidence="2 3" key="1">
    <citation type="journal article" date="2018" name="Front. Microbiol.">
        <title>Genome-Wide Analysis of Corynespora cassiicola Leaf Fall Disease Putative Effectors.</title>
        <authorList>
            <person name="Lopez D."/>
            <person name="Ribeiro S."/>
            <person name="Label P."/>
            <person name="Fumanal B."/>
            <person name="Venisse J.S."/>
            <person name="Kohler A."/>
            <person name="de Oliveira R.R."/>
            <person name="Labutti K."/>
            <person name="Lipzen A."/>
            <person name="Lail K."/>
            <person name="Bauer D."/>
            <person name="Ohm R.A."/>
            <person name="Barry K.W."/>
            <person name="Spatafora J."/>
            <person name="Grigoriev I.V."/>
            <person name="Martin F.M."/>
            <person name="Pujade-Renaud V."/>
        </authorList>
    </citation>
    <scope>NUCLEOTIDE SEQUENCE [LARGE SCALE GENOMIC DNA]</scope>
    <source>
        <strain evidence="2 3">Philippines</strain>
    </source>
</reference>
<dbReference type="OrthoDB" id="3681958at2759"/>
<dbReference type="SUPFAM" id="SSF48452">
    <property type="entry name" value="TPR-like"/>
    <property type="match status" value="1"/>
</dbReference>
<feature type="domain" description="DUF7779" evidence="1">
    <location>
        <begin position="95"/>
        <end position="179"/>
    </location>
</feature>
<dbReference type="EMBL" id="KZ678132">
    <property type="protein sequence ID" value="PSN69721.1"/>
    <property type="molecule type" value="Genomic_DNA"/>
</dbReference>
<evidence type="ECO:0000259" key="1">
    <source>
        <dbReference type="Pfam" id="PF25000"/>
    </source>
</evidence>
<evidence type="ECO:0000313" key="2">
    <source>
        <dbReference type="EMBL" id="PSN69721.1"/>
    </source>
</evidence>
<dbReference type="InterPro" id="IPR011990">
    <property type="entry name" value="TPR-like_helical_dom_sf"/>
</dbReference>
<protein>
    <recommendedName>
        <fullName evidence="1">DUF7779 domain-containing protein</fullName>
    </recommendedName>
</protein>
<proteinExistence type="predicted"/>
<dbReference type="Pfam" id="PF13424">
    <property type="entry name" value="TPR_12"/>
    <property type="match status" value="1"/>
</dbReference>
<accession>A0A2T2NWA8</accession>
<evidence type="ECO:0000313" key="3">
    <source>
        <dbReference type="Proteomes" id="UP000240883"/>
    </source>
</evidence>
<gene>
    <name evidence="2" type="ORF">BS50DRAFT_585247</name>
</gene>
<dbReference type="Gene3D" id="1.25.40.10">
    <property type="entry name" value="Tetratricopeptide repeat domain"/>
    <property type="match status" value="2"/>
</dbReference>
<dbReference type="InterPro" id="IPR056681">
    <property type="entry name" value="DUF7779"/>
</dbReference>
<dbReference type="Pfam" id="PF25000">
    <property type="entry name" value="DUF7779"/>
    <property type="match status" value="1"/>
</dbReference>